<gene>
    <name evidence="1" type="ORF">CKF48_16190</name>
</gene>
<protein>
    <submittedName>
        <fullName evidence="1">Uncharacterized protein</fullName>
    </submittedName>
</protein>
<organism evidence="1 2">
    <name type="scientific">Cytobacillus kochii</name>
    <dbReference type="NCBI Taxonomy" id="859143"/>
    <lineage>
        <taxon>Bacteria</taxon>
        <taxon>Bacillati</taxon>
        <taxon>Bacillota</taxon>
        <taxon>Bacilli</taxon>
        <taxon>Bacillales</taxon>
        <taxon>Bacillaceae</taxon>
        <taxon>Cytobacillus</taxon>
    </lineage>
</organism>
<dbReference type="KEGG" id="bko:CKF48_16190"/>
<dbReference type="RefSeq" id="WP_095372257.1">
    <property type="nucleotide sequence ID" value="NZ_CP022983.1"/>
</dbReference>
<dbReference type="EMBL" id="CP022983">
    <property type="protein sequence ID" value="ASV68687.1"/>
    <property type="molecule type" value="Genomic_DNA"/>
</dbReference>
<dbReference type="Proteomes" id="UP000215137">
    <property type="component" value="Chromosome"/>
</dbReference>
<dbReference type="AlphaFoldDB" id="A0A248TKF4"/>
<sequence length="120" mass="13877">MSWKDLDIEKINTIEKLVAEFEVSALSFFEEVYEGDQIPFGSFKVRIYEQKESNTFIGYTNLKLKDPLGGFEGAVGYGLKIEDALVDIIKNFKNNVCDYMDICKRKLNKDDFSLVSYDEF</sequence>
<dbReference type="OrthoDB" id="6636498at2"/>
<accession>A0A248TKF4</accession>
<evidence type="ECO:0000313" key="2">
    <source>
        <dbReference type="Proteomes" id="UP000215137"/>
    </source>
</evidence>
<name>A0A248TKF4_9BACI</name>
<reference evidence="1 2" key="1">
    <citation type="submission" date="2017-08" db="EMBL/GenBank/DDBJ databases">
        <title>Complete Genome Sequence of Bacillus kochii Oregon-R-modENCODE STRAIN BDGP4, isolated from Drosophila melanogaster gut.</title>
        <authorList>
            <person name="Wan K.H."/>
            <person name="Yu C."/>
            <person name="Park S."/>
            <person name="Hammonds A.S."/>
            <person name="Booth B.W."/>
            <person name="Celniker S.E."/>
        </authorList>
    </citation>
    <scope>NUCLEOTIDE SEQUENCE [LARGE SCALE GENOMIC DNA]</scope>
    <source>
        <strain evidence="1 2">BDGP4</strain>
    </source>
</reference>
<evidence type="ECO:0000313" key="1">
    <source>
        <dbReference type="EMBL" id="ASV68687.1"/>
    </source>
</evidence>
<keyword evidence="2" id="KW-1185">Reference proteome</keyword>
<proteinExistence type="predicted"/>